<evidence type="ECO:0000313" key="3">
    <source>
        <dbReference type="Proteomes" id="UP001305002"/>
    </source>
</evidence>
<dbReference type="InterPro" id="IPR016040">
    <property type="entry name" value="NAD(P)-bd_dom"/>
</dbReference>
<gene>
    <name evidence="2" type="ORF">R5U08_35725</name>
</gene>
<protein>
    <submittedName>
        <fullName evidence="2">NAD(P)H-binding protein</fullName>
    </submittedName>
</protein>
<evidence type="ECO:0000259" key="1">
    <source>
        <dbReference type="Pfam" id="PF13460"/>
    </source>
</evidence>
<dbReference type="InterPro" id="IPR051604">
    <property type="entry name" value="Ergot_Alk_Oxidoreductase"/>
</dbReference>
<dbReference type="Gene3D" id="3.40.50.720">
    <property type="entry name" value="NAD(P)-binding Rossmann-like Domain"/>
    <property type="match status" value="1"/>
</dbReference>
<sequence>MTILVTGAAGNVGRNVVRQLVERGHDVRALTRRARPGAAPEGVRVQEGDLTRPETLKDALAGVDALFLFPVAATAEEVVGMAKSAGVRRVVVLSSGAVTAGYETDFHLPVERAVEASGLEWTHVRPGEFAMNKLALWGPPIRAERVVREPAPDAGWFPVHEQDIADVAVLALTEEGHAGQAYTLNGPELLTHRRQVELIAEAMGEEIRIEVVTPQQAREIYLAQGGFAAENADFLLGFEEYGGNGNESDPSSETEAEAFDLSSLGPMPTAEAVTGRPARTFAQWARDHADAFRA</sequence>
<dbReference type="SUPFAM" id="SSF51735">
    <property type="entry name" value="NAD(P)-binding Rossmann-fold domains"/>
    <property type="match status" value="1"/>
</dbReference>
<dbReference type="PANTHER" id="PTHR43162">
    <property type="match status" value="1"/>
</dbReference>
<dbReference type="InterPro" id="IPR036291">
    <property type="entry name" value="NAD(P)-bd_dom_sf"/>
</dbReference>
<reference evidence="2 3" key="2">
    <citation type="journal article" date="2024" name="Microb. Biotechnol.">
        <title>The involvement of multiple ABC transporters in daunorubicin efflux in Streptomyces coeruleorubidus.</title>
        <authorList>
            <person name="Dong J."/>
            <person name="Ning J."/>
            <person name="Tian Y."/>
            <person name="Li H."/>
            <person name="Chen H."/>
            <person name="Guan W."/>
        </authorList>
    </citation>
    <scope>NUCLEOTIDE SEQUENCE [LARGE SCALE GENOMIC DNA]</scope>
    <source>
        <strain evidence="2 3">CICC 11043</strain>
    </source>
</reference>
<feature type="domain" description="NAD(P)-binding" evidence="1">
    <location>
        <begin position="7"/>
        <end position="174"/>
    </location>
</feature>
<proteinExistence type="predicted"/>
<keyword evidence="3" id="KW-1185">Reference proteome</keyword>
<name>A0ABZ0KMZ8_STRC4</name>
<dbReference type="PANTHER" id="PTHR43162:SF1">
    <property type="entry name" value="PRESTALK A DIFFERENTIATION PROTEIN A"/>
    <property type="match status" value="1"/>
</dbReference>
<dbReference type="EMBL" id="CP137524">
    <property type="protein sequence ID" value="WOT39170.1"/>
    <property type="molecule type" value="Genomic_DNA"/>
</dbReference>
<reference evidence="2 3" key="1">
    <citation type="journal article" date="2021" name="J. Microbiol. Biotechnol.">
        <title>An Efficient Markerless Deletion System Suitable for the Industrial Strains of Streptomyces.</title>
        <authorList>
            <person name="Dong J."/>
            <person name="Wei J."/>
            <person name="Li H."/>
            <person name="Zhao S."/>
            <person name="Guan W."/>
        </authorList>
    </citation>
    <scope>NUCLEOTIDE SEQUENCE [LARGE SCALE GENOMIC DNA]</scope>
    <source>
        <strain evidence="2 3">CICC 11043</strain>
    </source>
</reference>
<accession>A0ABZ0KMZ8</accession>
<dbReference type="Proteomes" id="UP001305002">
    <property type="component" value="Chromosome"/>
</dbReference>
<dbReference type="RefSeq" id="WP_317927520.1">
    <property type="nucleotide sequence ID" value="NZ_CP137524.1"/>
</dbReference>
<dbReference type="Pfam" id="PF13460">
    <property type="entry name" value="NAD_binding_10"/>
    <property type="match status" value="1"/>
</dbReference>
<organism evidence="2 3">
    <name type="scientific">Streptomyces coeruleorubidus</name>
    <dbReference type="NCBI Taxonomy" id="116188"/>
    <lineage>
        <taxon>Bacteria</taxon>
        <taxon>Bacillati</taxon>
        <taxon>Actinomycetota</taxon>
        <taxon>Actinomycetes</taxon>
        <taxon>Kitasatosporales</taxon>
        <taxon>Streptomycetaceae</taxon>
        <taxon>Streptomyces</taxon>
    </lineage>
</organism>
<evidence type="ECO:0000313" key="2">
    <source>
        <dbReference type="EMBL" id="WOT39170.1"/>
    </source>
</evidence>